<sequence>MTPIYPEETSEGTSYWEGFDYLTPPRPSTIDCTFEPPRDLPRFFPWPGSCPGISFTIFGAPTVRSNSATSTRGTRRVSGAPAREGRGIPKCGDLRRPVLSFPPAGLFSSPH</sequence>
<protein>
    <submittedName>
        <fullName evidence="2">Uncharacterized protein</fullName>
    </submittedName>
</protein>
<dbReference type="EMBL" id="JAFNEN010002173">
    <property type="protein sequence ID" value="KAG8172991.1"/>
    <property type="molecule type" value="Genomic_DNA"/>
</dbReference>
<dbReference type="AlphaFoldDB" id="A0AAV6TN52"/>
<evidence type="ECO:0000313" key="2">
    <source>
        <dbReference type="EMBL" id="KAG8172991.1"/>
    </source>
</evidence>
<accession>A0AAV6TN52</accession>
<feature type="compositionally biased region" description="Basic and acidic residues" evidence="1">
    <location>
        <begin position="83"/>
        <end position="96"/>
    </location>
</feature>
<evidence type="ECO:0000256" key="1">
    <source>
        <dbReference type="SAM" id="MobiDB-lite"/>
    </source>
</evidence>
<gene>
    <name evidence="2" type="ORF">JTE90_015045</name>
</gene>
<organism evidence="2 3">
    <name type="scientific">Oedothorax gibbosus</name>
    <dbReference type="NCBI Taxonomy" id="931172"/>
    <lineage>
        <taxon>Eukaryota</taxon>
        <taxon>Metazoa</taxon>
        <taxon>Ecdysozoa</taxon>
        <taxon>Arthropoda</taxon>
        <taxon>Chelicerata</taxon>
        <taxon>Arachnida</taxon>
        <taxon>Araneae</taxon>
        <taxon>Araneomorphae</taxon>
        <taxon>Entelegynae</taxon>
        <taxon>Araneoidea</taxon>
        <taxon>Linyphiidae</taxon>
        <taxon>Erigoninae</taxon>
        <taxon>Oedothorax</taxon>
    </lineage>
</organism>
<keyword evidence="3" id="KW-1185">Reference proteome</keyword>
<evidence type="ECO:0000313" key="3">
    <source>
        <dbReference type="Proteomes" id="UP000827092"/>
    </source>
</evidence>
<reference evidence="2 3" key="1">
    <citation type="journal article" date="2022" name="Nat. Ecol. Evol.">
        <title>A masculinizing supergene underlies an exaggerated male reproductive morph in a spider.</title>
        <authorList>
            <person name="Hendrickx F."/>
            <person name="De Corte Z."/>
            <person name="Sonet G."/>
            <person name="Van Belleghem S.M."/>
            <person name="Kostlbacher S."/>
            <person name="Vangestel C."/>
        </authorList>
    </citation>
    <scope>NUCLEOTIDE SEQUENCE [LARGE SCALE GENOMIC DNA]</scope>
    <source>
        <strain evidence="2">W744_W776</strain>
    </source>
</reference>
<name>A0AAV6TN52_9ARAC</name>
<comment type="caution">
    <text evidence="2">The sequence shown here is derived from an EMBL/GenBank/DDBJ whole genome shotgun (WGS) entry which is preliminary data.</text>
</comment>
<dbReference type="Proteomes" id="UP000827092">
    <property type="component" value="Unassembled WGS sequence"/>
</dbReference>
<feature type="region of interest" description="Disordered" evidence="1">
    <location>
        <begin position="64"/>
        <end position="96"/>
    </location>
</feature>
<proteinExistence type="predicted"/>